<keyword evidence="10" id="KW-1185">Reference proteome</keyword>
<feature type="region of interest" description="Disordered" evidence="7">
    <location>
        <begin position="1"/>
        <end position="41"/>
    </location>
</feature>
<dbReference type="Pfam" id="PF07690">
    <property type="entry name" value="MFS_1"/>
    <property type="match status" value="1"/>
</dbReference>
<feature type="transmembrane region" description="Helical" evidence="8">
    <location>
        <begin position="378"/>
        <end position="397"/>
    </location>
</feature>
<dbReference type="GO" id="GO:0016020">
    <property type="term" value="C:membrane"/>
    <property type="evidence" value="ECO:0007669"/>
    <property type="project" value="UniProtKB-SubCell"/>
</dbReference>
<feature type="transmembrane region" description="Helical" evidence="8">
    <location>
        <begin position="172"/>
        <end position="190"/>
    </location>
</feature>
<dbReference type="OrthoDB" id="3639251at2759"/>
<evidence type="ECO:0000256" key="6">
    <source>
        <dbReference type="ARBA" id="ARBA00037968"/>
    </source>
</evidence>
<evidence type="ECO:0000256" key="4">
    <source>
        <dbReference type="ARBA" id="ARBA00022989"/>
    </source>
</evidence>
<name>A0A9P8PXH2_WICPI</name>
<dbReference type="InterPro" id="IPR011701">
    <property type="entry name" value="MFS"/>
</dbReference>
<dbReference type="PANTHER" id="PTHR43791:SF39">
    <property type="entry name" value="TRANSPORTER LIZ1_SEO1, PUTATIVE (AFU_ORTHOLOGUE AFUA_3G00980)-RELATED"/>
    <property type="match status" value="1"/>
</dbReference>
<dbReference type="SUPFAM" id="SSF103473">
    <property type="entry name" value="MFS general substrate transporter"/>
    <property type="match status" value="1"/>
</dbReference>
<accession>A0A9P8PXH2</accession>
<dbReference type="GO" id="GO:0022857">
    <property type="term" value="F:transmembrane transporter activity"/>
    <property type="evidence" value="ECO:0007669"/>
    <property type="project" value="InterPro"/>
</dbReference>
<keyword evidence="2" id="KW-0813">Transport</keyword>
<dbReference type="Proteomes" id="UP000774326">
    <property type="component" value="Unassembled WGS sequence"/>
</dbReference>
<feature type="transmembrane region" description="Helical" evidence="8">
    <location>
        <begin position="409"/>
        <end position="429"/>
    </location>
</feature>
<comment type="subcellular location">
    <subcellularLocation>
        <location evidence="1">Membrane</location>
        <topology evidence="1">Multi-pass membrane protein</topology>
    </subcellularLocation>
</comment>
<dbReference type="EMBL" id="JAEUBG010004779">
    <property type="protein sequence ID" value="KAH3680171.1"/>
    <property type="molecule type" value="Genomic_DNA"/>
</dbReference>
<feature type="transmembrane region" description="Helical" evidence="8">
    <location>
        <begin position="502"/>
        <end position="523"/>
    </location>
</feature>
<evidence type="ECO:0000256" key="8">
    <source>
        <dbReference type="SAM" id="Phobius"/>
    </source>
</evidence>
<evidence type="ECO:0008006" key="11">
    <source>
        <dbReference type="Google" id="ProtNLM"/>
    </source>
</evidence>
<proteinExistence type="inferred from homology"/>
<organism evidence="9 10">
    <name type="scientific">Wickerhamomyces pijperi</name>
    <name type="common">Yeast</name>
    <name type="synonym">Pichia pijperi</name>
    <dbReference type="NCBI Taxonomy" id="599730"/>
    <lineage>
        <taxon>Eukaryota</taxon>
        <taxon>Fungi</taxon>
        <taxon>Dikarya</taxon>
        <taxon>Ascomycota</taxon>
        <taxon>Saccharomycotina</taxon>
        <taxon>Saccharomycetes</taxon>
        <taxon>Phaffomycetales</taxon>
        <taxon>Wickerhamomycetaceae</taxon>
        <taxon>Wickerhamomyces</taxon>
    </lineage>
</organism>
<evidence type="ECO:0000256" key="3">
    <source>
        <dbReference type="ARBA" id="ARBA00022692"/>
    </source>
</evidence>
<protein>
    <recommendedName>
        <fullName evidence="11">Major facilitator superfamily (MFS) profile domain-containing protein</fullName>
    </recommendedName>
</protein>
<dbReference type="InterPro" id="IPR036259">
    <property type="entry name" value="MFS_trans_sf"/>
</dbReference>
<feature type="transmembrane region" description="Helical" evidence="8">
    <location>
        <begin position="233"/>
        <end position="254"/>
    </location>
</feature>
<feature type="transmembrane region" description="Helical" evidence="8">
    <location>
        <begin position="468"/>
        <end position="490"/>
    </location>
</feature>
<dbReference type="PANTHER" id="PTHR43791">
    <property type="entry name" value="PERMEASE-RELATED"/>
    <property type="match status" value="1"/>
</dbReference>
<gene>
    <name evidence="9" type="ORF">WICPIJ_008384</name>
</gene>
<keyword evidence="4 8" id="KW-1133">Transmembrane helix</keyword>
<dbReference type="FunFam" id="1.20.1250.20:FF:000065">
    <property type="entry name" value="Putative MFS pantothenate transporter"/>
    <property type="match status" value="1"/>
</dbReference>
<feature type="transmembrane region" description="Helical" evidence="8">
    <location>
        <begin position="143"/>
        <end position="165"/>
    </location>
</feature>
<reference evidence="9" key="2">
    <citation type="submission" date="2021-01" db="EMBL/GenBank/DDBJ databases">
        <authorList>
            <person name="Schikora-Tamarit M.A."/>
        </authorList>
    </citation>
    <scope>NUCLEOTIDE SEQUENCE</scope>
    <source>
        <strain evidence="9">CBS2887</strain>
    </source>
</reference>
<reference evidence="9" key="1">
    <citation type="journal article" date="2021" name="Open Biol.">
        <title>Shared evolutionary footprints suggest mitochondrial oxidative damage underlies multiple complex I losses in fungi.</title>
        <authorList>
            <person name="Schikora-Tamarit M.A."/>
            <person name="Marcet-Houben M."/>
            <person name="Nosek J."/>
            <person name="Gabaldon T."/>
        </authorList>
    </citation>
    <scope>NUCLEOTIDE SEQUENCE</scope>
    <source>
        <strain evidence="9">CBS2887</strain>
    </source>
</reference>
<dbReference type="AlphaFoldDB" id="A0A9P8PXH2"/>
<feature type="transmembrane region" description="Helical" evidence="8">
    <location>
        <begin position="266"/>
        <end position="286"/>
    </location>
</feature>
<evidence type="ECO:0000256" key="2">
    <source>
        <dbReference type="ARBA" id="ARBA00022448"/>
    </source>
</evidence>
<keyword evidence="5 8" id="KW-0472">Membrane</keyword>
<evidence type="ECO:0000313" key="10">
    <source>
        <dbReference type="Proteomes" id="UP000774326"/>
    </source>
</evidence>
<dbReference type="Gene3D" id="1.20.1250.20">
    <property type="entry name" value="MFS general substrate transporter like domains"/>
    <property type="match status" value="1"/>
</dbReference>
<evidence type="ECO:0000256" key="7">
    <source>
        <dbReference type="SAM" id="MobiDB-lite"/>
    </source>
</evidence>
<keyword evidence="3 8" id="KW-0812">Transmembrane</keyword>
<comment type="caution">
    <text evidence="9">The sequence shown here is derived from an EMBL/GenBank/DDBJ whole genome shotgun (WGS) entry which is preliminary data.</text>
</comment>
<feature type="transmembrane region" description="Helical" evidence="8">
    <location>
        <begin position="435"/>
        <end position="456"/>
    </location>
</feature>
<evidence type="ECO:0000256" key="5">
    <source>
        <dbReference type="ARBA" id="ARBA00023136"/>
    </source>
</evidence>
<evidence type="ECO:0000256" key="1">
    <source>
        <dbReference type="ARBA" id="ARBA00004141"/>
    </source>
</evidence>
<sequence length="557" mass="63795">MSLFKRSHTQPEPPVSNISEDEKNNFKVAENSDDSSTAESDEVKVGNIVIQKDPTVPYIDLITDFDTEKERERRSKWWFKYALFLWDGTDKHPKERRFLIKLDWFLLSSCCCGYFLKYLNQSNIGTAYVNGMKEHYGMNGNQYNYMTTLFTVGYILGAIPSNLILHRISARYYLAGLELVWSILTVLLITPKSLNGMYALRFFLGLTESGYFPGLEYLIGSWYSKEELTKRSTYFACAASAAGMVSGPLQQAILTSSWAHKHLKPFQWMFVIDACISVPIAVYTLFTDPNTPSTTTAWYFNETDVRVGLERRRRIGAQLNIREKYTVKKIKSFFSTWHIWIFPILNISHNNAWQPLTSQGFQLWMKTTLGLSSYQYNIYPTALSGAGIGAAVVVAYFNDYFRSRFTPQLLLLMFVSVMFSSICLSIWNIPKGLHWFSYYGMGVPLACGQPIIFSWVNRTLAHDDMKRNFVVVITNTAAFVTAAWIPILTFNQTKAPEFHVGYTYNATLCGFGIIMTFVTWYFYNRDAARKSPFSSDKVVQDEVTKNESSVSIKELDV</sequence>
<evidence type="ECO:0000313" key="9">
    <source>
        <dbReference type="EMBL" id="KAH3680171.1"/>
    </source>
</evidence>
<comment type="similarity">
    <text evidence="6">Belongs to the major facilitator superfamily. Allantoate permease family.</text>
</comment>